<keyword evidence="10" id="KW-0408">Iron</keyword>
<feature type="compositionally biased region" description="Low complexity" evidence="13">
    <location>
        <begin position="278"/>
        <end position="289"/>
    </location>
</feature>
<evidence type="ECO:0000256" key="9">
    <source>
        <dbReference type="ARBA" id="ARBA00023002"/>
    </source>
</evidence>
<feature type="region of interest" description="Disordered" evidence="13">
    <location>
        <begin position="181"/>
        <end position="347"/>
    </location>
</feature>
<evidence type="ECO:0000256" key="1">
    <source>
        <dbReference type="ARBA" id="ARBA00001971"/>
    </source>
</evidence>
<name>A0AAW0UQC1_SCYPA</name>
<dbReference type="Proteomes" id="UP001487740">
    <property type="component" value="Unassembled WGS sequence"/>
</dbReference>
<keyword evidence="5" id="KW-0349">Heme</keyword>
<evidence type="ECO:0000256" key="12">
    <source>
        <dbReference type="ARBA" id="ARBA00023136"/>
    </source>
</evidence>
<dbReference type="PANTHER" id="PTHR24292:SF54">
    <property type="entry name" value="CYP9F3-RELATED"/>
    <property type="match status" value="1"/>
</dbReference>
<evidence type="ECO:0000256" key="6">
    <source>
        <dbReference type="ARBA" id="ARBA00022723"/>
    </source>
</evidence>
<accession>A0AAW0UQC1</accession>
<evidence type="ECO:0000256" key="4">
    <source>
        <dbReference type="ARBA" id="ARBA00010617"/>
    </source>
</evidence>
<evidence type="ECO:0000256" key="2">
    <source>
        <dbReference type="ARBA" id="ARBA00004174"/>
    </source>
</evidence>
<keyword evidence="14" id="KW-1133">Transmembrane helix</keyword>
<comment type="caution">
    <text evidence="15">The sequence shown here is derived from an EMBL/GenBank/DDBJ whole genome shotgun (WGS) entry which is preliminary data.</text>
</comment>
<comment type="subcellular location">
    <subcellularLocation>
        <location evidence="3">Endoplasmic reticulum membrane</location>
        <topology evidence="3">Peripheral membrane protein</topology>
    </subcellularLocation>
    <subcellularLocation>
        <location evidence="2">Microsome membrane</location>
        <topology evidence="2">Peripheral membrane protein</topology>
    </subcellularLocation>
</comment>
<comment type="cofactor">
    <cofactor evidence="1">
        <name>heme</name>
        <dbReference type="ChEBI" id="CHEBI:30413"/>
    </cofactor>
</comment>
<feature type="transmembrane region" description="Helical" evidence="14">
    <location>
        <begin position="18"/>
        <end position="38"/>
    </location>
</feature>
<dbReference type="GO" id="GO:0004497">
    <property type="term" value="F:monooxygenase activity"/>
    <property type="evidence" value="ECO:0007669"/>
    <property type="project" value="UniProtKB-KW"/>
</dbReference>
<dbReference type="InterPro" id="IPR050476">
    <property type="entry name" value="Insect_CytP450_Detox"/>
</dbReference>
<evidence type="ECO:0000256" key="5">
    <source>
        <dbReference type="ARBA" id="ARBA00022617"/>
    </source>
</evidence>
<evidence type="ECO:0000256" key="8">
    <source>
        <dbReference type="ARBA" id="ARBA00022848"/>
    </source>
</evidence>
<protein>
    <recommendedName>
        <fullName evidence="17">Cytochrome P450</fullName>
    </recommendedName>
</protein>
<keyword evidence="8" id="KW-0492">Microsome</keyword>
<evidence type="ECO:0000313" key="16">
    <source>
        <dbReference type="Proteomes" id="UP001487740"/>
    </source>
</evidence>
<proteinExistence type="inferred from homology"/>
<reference evidence="15 16" key="1">
    <citation type="submission" date="2023-03" db="EMBL/GenBank/DDBJ databases">
        <title>High-quality genome of Scylla paramamosain provides insights in environmental adaptation.</title>
        <authorList>
            <person name="Zhang L."/>
        </authorList>
    </citation>
    <scope>NUCLEOTIDE SEQUENCE [LARGE SCALE GENOMIC DNA]</scope>
    <source>
        <strain evidence="15">LZ_2023a</strain>
        <tissue evidence="15">Muscle</tissue>
    </source>
</reference>
<evidence type="ECO:0000256" key="7">
    <source>
        <dbReference type="ARBA" id="ARBA00022824"/>
    </source>
</evidence>
<gene>
    <name evidence="15" type="ORF">O3P69_002877</name>
</gene>
<dbReference type="InterPro" id="IPR036396">
    <property type="entry name" value="Cyt_P450_sf"/>
</dbReference>
<evidence type="ECO:0008006" key="17">
    <source>
        <dbReference type="Google" id="ProtNLM"/>
    </source>
</evidence>
<feature type="compositionally biased region" description="Low complexity" evidence="13">
    <location>
        <begin position="229"/>
        <end position="243"/>
    </location>
</feature>
<dbReference type="GO" id="GO:0005789">
    <property type="term" value="C:endoplasmic reticulum membrane"/>
    <property type="evidence" value="ECO:0007669"/>
    <property type="project" value="UniProtKB-SubCell"/>
</dbReference>
<feature type="compositionally biased region" description="Basic and acidic residues" evidence="13">
    <location>
        <begin position="297"/>
        <end position="310"/>
    </location>
</feature>
<evidence type="ECO:0000256" key="10">
    <source>
        <dbReference type="ARBA" id="ARBA00023004"/>
    </source>
</evidence>
<dbReference type="GO" id="GO:0005506">
    <property type="term" value="F:iron ion binding"/>
    <property type="evidence" value="ECO:0007669"/>
    <property type="project" value="InterPro"/>
</dbReference>
<keyword evidence="14" id="KW-0812">Transmembrane</keyword>
<keyword evidence="16" id="KW-1185">Reference proteome</keyword>
<keyword evidence="6" id="KW-0479">Metal-binding</keyword>
<sequence>MGGHVTVTEAAQARVEGVMVAVTCVLVVSCCLLVLRYLRQRHKYWQQRGVPCPPAPLLVGHTLSRMGLTRPFTEFFDELYYDYNGRDLCGFYDFLKPSLFVGNPQLIKNILVQDFHNFADRRTFDLAKVSPVANDMLTNARGSHWRRVRSAVSPAFTKTRTRRLYPLLLQRAKHLIRMVHSAQHDSPTPILAPTPAREDPTGSITGNAGDLEDAARTTSTTARDKNVSTTARTASTTHATTATQEESQDLHHTTISIPHAPQADTGTDADTPRTQNSHTATHTLPPHTQHTQHTHAHTTDLARRKTDAHKLATQTHADTHTSSPARRRNTITDERERKQGETSEYLKGKDGIEARRVCGRYTMDAIASCAFGLECESLDKEAALFPIMAAKVFQLSPSRALRIMLLAICPRAAELACAAGIQFTSEEFQFFMRVSKHALASRRASHTPRGDFMDMLLEASADSKQGLSDDTLAAQTILFLLAGYDNTANTLAMSLHLLAHHAAVRARLRREVARALLR</sequence>
<dbReference type="PANTHER" id="PTHR24292">
    <property type="entry name" value="CYTOCHROME P450"/>
    <property type="match status" value="1"/>
</dbReference>
<feature type="compositionally biased region" description="Basic and acidic residues" evidence="13">
    <location>
        <begin position="330"/>
        <end position="347"/>
    </location>
</feature>
<dbReference type="Pfam" id="PF00067">
    <property type="entry name" value="p450"/>
    <property type="match status" value="2"/>
</dbReference>
<keyword evidence="9" id="KW-0560">Oxidoreductase</keyword>
<dbReference type="GO" id="GO:0016705">
    <property type="term" value="F:oxidoreductase activity, acting on paired donors, with incorporation or reduction of molecular oxygen"/>
    <property type="evidence" value="ECO:0007669"/>
    <property type="project" value="InterPro"/>
</dbReference>
<dbReference type="InterPro" id="IPR001128">
    <property type="entry name" value="Cyt_P450"/>
</dbReference>
<evidence type="ECO:0000313" key="15">
    <source>
        <dbReference type="EMBL" id="KAK8401403.1"/>
    </source>
</evidence>
<dbReference type="SUPFAM" id="SSF48264">
    <property type="entry name" value="Cytochrome P450"/>
    <property type="match status" value="2"/>
</dbReference>
<dbReference type="Gene3D" id="1.10.630.10">
    <property type="entry name" value="Cytochrome P450"/>
    <property type="match status" value="2"/>
</dbReference>
<organism evidence="15 16">
    <name type="scientific">Scylla paramamosain</name>
    <name type="common">Mud crab</name>
    <dbReference type="NCBI Taxonomy" id="85552"/>
    <lineage>
        <taxon>Eukaryota</taxon>
        <taxon>Metazoa</taxon>
        <taxon>Ecdysozoa</taxon>
        <taxon>Arthropoda</taxon>
        <taxon>Crustacea</taxon>
        <taxon>Multicrustacea</taxon>
        <taxon>Malacostraca</taxon>
        <taxon>Eumalacostraca</taxon>
        <taxon>Eucarida</taxon>
        <taxon>Decapoda</taxon>
        <taxon>Pleocyemata</taxon>
        <taxon>Brachyura</taxon>
        <taxon>Eubrachyura</taxon>
        <taxon>Portunoidea</taxon>
        <taxon>Portunidae</taxon>
        <taxon>Portuninae</taxon>
        <taxon>Scylla</taxon>
    </lineage>
</organism>
<dbReference type="AlphaFoldDB" id="A0AAW0UQC1"/>
<keyword evidence="12 14" id="KW-0472">Membrane</keyword>
<evidence type="ECO:0000256" key="13">
    <source>
        <dbReference type="SAM" id="MobiDB-lite"/>
    </source>
</evidence>
<evidence type="ECO:0000256" key="14">
    <source>
        <dbReference type="SAM" id="Phobius"/>
    </source>
</evidence>
<keyword evidence="7" id="KW-0256">Endoplasmic reticulum</keyword>
<keyword evidence="11" id="KW-0503">Monooxygenase</keyword>
<comment type="similarity">
    <text evidence="4">Belongs to the cytochrome P450 family.</text>
</comment>
<dbReference type="GO" id="GO:0020037">
    <property type="term" value="F:heme binding"/>
    <property type="evidence" value="ECO:0007669"/>
    <property type="project" value="InterPro"/>
</dbReference>
<dbReference type="EMBL" id="JARAKH010000009">
    <property type="protein sequence ID" value="KAK8401403.1"/>
    <property type="molecule type" value="Genomic_DNA"/>
</dbReference>
<feature type="compositionally biased region" description="Polar residues" evidence="13">
    <location>
        <begin position="312"/>
        <end position="324"/>
    </location>
</feature>
<evidence type="ECO:0000256" key="3">
    <source>
        <dbReference type="ARBA" id="ARBA00004406"/>
    </source>
</evidence>
<evidence type="ECO:0000256" key="11">
    <source>
        <dbReference type="ARBA" id="ARBA00023033"/>
    </source>
</evidence>